<proteinExistence type="predicted"/>
<sequence length="48" mass="5076">MGLGGASASAIARVLHNHNAMDSSRSRPPPCAAEVVWEALKKAGRFQE</sequence>
<dbReference type="AlphaFoldDB" id="Q6SH74"/>
<name>Q6SH74_9BACT</name>
<protein>
    <submittedName>
        <fullName evidence="1">Uncharacterized protein</fullName>
    </submittedName>
</protein>
<dbReference type="EMBL" id="AY458639">
    <property type="protein sequence ID" value="AAR37745.1"/>
    <property type="molecule type" value="Genomic_DNA"/>
</dbReference>
<gene>
    <name evidence="1" type="ORF">MBMO_EBAC000-63A02.23</name>
</gene>
<reference evidence="1" key="2">
    <citation type="submission" date="2003-12" db="EMBL/GenBank/DDBJ databases">
        <title>Monterey Bay Coastal Ocean Microbial Observatory environmental clone sequencing.</title>
        <authorList>
            <person name="DeLong E.F."/>
        </authorList>
    </citation>
    <scope>NUCLEOTIDE SEQUENCE</scope>
</reference>
<evidence type="ECO:0000313" key="1">
    <source>
        <dbReference type="EMBL" id="AAR37745.1"/>
    </source>
</evidence>
<accession>Q6SH74</accession>
<organism evidence="1">
    <name type="scientific">uncultured marine bacterium 442</name>
    <dbReference type="NCBI Taxonomy" id="257392"/>
    <lineage>
        <taxon>Bacteria</taxon>
        <taxon>environmental samples</taxon>
    </lineage>
</organism>
<reference evidence="1" key="1">
    <citation type="submission" date="2003-11" db="EMBL/GenBank/DDBJ databases">
        <authorList>
            <person name="Heidelberg J.F."/>
            <person name="Eisen J.A."/>
            <person name="Nelson W.C."/>
            <person name="DeLong E.F."/>
        </authorList>
    </citation>
    <scope>NUCLEOTIDE SEQUENCE</scope>
</reference>